<sequence length="126" mass="13854">MKISGEAQRLRIFVGEADHWHHEPLYHAIVKKAKEMGMAGATVMRAFEGFGPSSRLRTANLLDLSADLPVVVEIVDSREYIERFLPVLDQMVDAGLITLDPVHVVKYAQKPEAGHVDPEGPASPAV</sequence>
<organism evidence="2 3">
    <name type="scientific">Candidatus Hydrogenisulfobacillus filiaventi</name>
    <dbReference type="NCBI Taxonomy" id="2707344"/>
    <lineage>
        <taxon>Bacteria</taxon>
        <taxon>Bacillati</taxon>
        <taxon>Bacillota</taxon>
        <taxon>Clostridia</taxon>
        <taxon>Eubacteriales</taxon>
        <taxon>Clostridiales Family XVII. Incertae Sedis</taxon>
        <taxon>Candidatus Hydrogenisulfobacillus</taxon>
    </lineage>
</organism>
<name>A0A6F8ZH62_9FIRM</name>
<evidence type="ECO:0000313" key="2">
    <source>
        <dbReference type="EMBL" id="CAB1129325.1"/>
    </source>
</evidence>
<dbReference type="EMBL" id="LR778114">
    <property type="protein sequence ID" value="CAB1129325.1"/>
    <property type="molecule type" value="Genomic_DNA"/>
</dbReference>
<accession>A0A6F8ZH62</accession>
<evidence type="ECO:0000313" key="3">
    <source>
        <dbReference type="Proteomes" id="UP000503399"/>
    </source>
</evidence>
<reference evidence="2 3" key="1">
    <citation type="submission" date="2020-02" db="EMBL/GenBank/DDBJ databases">
        <authorList>
            <person name="Hogendoorn C."/>
        </authorList>
    </citation>
    <scope>NUCLEOTIDE SEQUENCE [LARGE SCALE GENOMIC DNA]</scope>
    <source>
        <strain evidence="2">R501</strain>
    </source>
</reference>
<proteinExistence type="inferred from homology"/>
<dbReference type="PANTHER" id="PTHR35983">
    <property type="entry name" value="UPF0166 PROTEIN TM_0021"/>
    <property type="match status" value="1"/>
</dbReference>
<dbReference type="AlphaFoldDB" id="A0A6F8ZH62"/>
<dbReference type="InterPro" id="IPR003793">
    <property type="entry name" value="UPF0166"/>
</dbReference>
<dbReference type="Gene3D" id="3.30.70.120">
    <property type="match status" value="1"/>
</dbReference>
<keyword evidence="3" id="KW-1185">Reference proteome</keyword>
<dbReference type="KEGG" id="hfv:R50_1824"/>
<dbReference type="Pfam" id="PF02641">
    <property type="entry name" value="DUF190"/>
    <property type="match status" value="1"/>
</dbReference>
<dbReference type="InterPro" id="IPR011322">
    <property type="entry name" value="N-reg_PII-like_a/b"/>
</dbReference>
<dbReference type="PANTHER" id="PTHR35983:SF1">
    <property type="entry name" value="UPF0166 PROTEIN TM_0021"/>
    <property type="match status" value="1"/>
</dbReference>
<dbReference type="SUPFAM" id="SSF54913">
    <property type="entry name" value="GlnB-like"/>
    <property type="match status" value="1"/>
</dbReference>
<dbReference type="InterPro" id="IPR015867">
    <property type="entry name" value="N-reg_PII/ATP_PRibTrfase_C"/>
</dbReference>
<dbReference type="Proteomes" id="UP000503399">
    <property type="component" value="Chromosome"/>
</dbReference>
<comment type="similarity">
    <text evidence="1">Belongs to the UPF0166 family.</text>
</comment>
<evidence type="ECO:0000256" key="1">
    <source>
        <dbReference type="ARBA" id="ARBA00010554"/>
    </source>
</evidence>
<protein>
    <submittedName>
        <fullName evidence="2">Uncharacterized protein</fullName>
    </submittedName>
</protein>
<gene>
    <name evidence="2" type="ORF">R50_1824</name>
</gene>